<accession>A0A315VC56</accession>
<keyword evidence="4" id="KW-0472">Membrane</keyword>
<comment type="subcellular location">
    <subcellularLocation>
        <location evidence="1">Cell membrane</location>
        <topology evidence="1">Single-pass type I membrane protein</topology>
    </subcellularLocation>
</comment>
<evidence type="ECO:0000256" key="2">
    <source>
        <dbReference type="ARBA" id="ARBA00022475"/>
    </source>
</evidence>
<keyword evidence="4" id="KW-1133">Transmembrane helix</keyword>
<keyword evidence="2" id="KW-1003">Cell membrane</keyword>
<dbReference type="PANTHER" id="PTHR10570:SF9">
    <property type="entry name" value="T-CELL SURFACE GLYCOPROTEIN CD3 EPSILON CHAIN"/>
    <property type="match status" value="1"/>
</dbReference>
<dbReference type="GO" id="GO:0045059">
    <property type="term" value="P:positive thymic T cell selection"/>
    <property type="evidence" value="ECO:0007669"/>
    <property type="project" value="TreeGrafter"/>
</dbReference>
<dbReference type="EMBL" id="NHOQ01001971">
    <property type="protein sequence ID" value="PWA20324.1"/>
    <property type="molecule type" value="Genomic_DNA"/>
</dbReference>
<keyword evidence="7" id="KW-1185">Reference proteome</keyword>
<dbReference type="AlphaFoldDB" id="A0A315VC56"/>
<dbReference type="InterPro" id="IPR015484">
    <property type="entry name" value="CD3_esu/gsu/dsu"/>
</dbReference>
<sequence length="176" mass="20065">MGVQVMFIVLFMFLATVESQKGGISFWRDQVTLTCPENGTWTNNKENENALGSGKTYEFHFKGQSQHYCEYDNDEGGKTKYYFFVKGKACKNCFEVDGFLFMLVILVDVIGTAVVMRIIYVCTKKKHTNVPLQTSRARRTRLQGDQSSAYESLNSNTQKTETYSTLVHRTGFAIDK</sequence>
<feature type="signal peptide" evidence="5">
    <location>
        <begin position="1"/>
        <end position="19"/>
    </location>
</feature>
<evidence type="ECO:0000313" key="7">
    <source>
        <dbReference type="Proteomes" id="UP000250572"/>
    </source>
</evidence>
<comment type="caution">
    <text evidence="6">The sequence shown here is derived from an EMBL/GenBank/DDBJ whole genome shotgun (WGS) entry which is preliminary data.</text>
</comment>
<gene>
    <name evidence="6" type="ORF">CCH79_00003574</name>
</gene>
<evidence type="ECO:0000256" key="4">
    <source>
        <dbReference type="SAM" id="Phobius"/>
    </source>
</evidence>
<evidence type="ECO:0000256" key="1">
    <source>
        <dbReference type="ARBA" id="ARBA00004251"/>
    </source>
</evidence>
<feature type="chain" id="PRO_5016404216" description="CD3 gamma/delta subunit Ig-like domain-containing protein" evidence="5">
    <location>
        <begin position="20"/>
        <end position="176"/>
    </location>
</feature>
<dbReference type="GO" id="GO:0007166">
    <property type="term" value="P:cell surface receptor signaling pathway"/>
    <property type="evidence" value="ECO:0007669"/>
    <property type="project" value="TreeGrafter"/>
</dbReference>
<proteinExistence type="predicted"/>
<dbReference type="GO" id="GO:0004888">
    <property type="term" value="F:transmembrane signaling receptor activity"/>
    <property type="evidence" value="ECO:0007669"/>
    <property type="project" value="TreeGrafter"/>
</dbReference>
<organism evidence="6 7">
    <name type="scientific">Gambusia affinis</name>
    <name type="common">Western mosquitofish</name>
    <name type="synonym">Heterandria affinis</name>
    <dbReference type="NCBI Taxonomy" id="33528"/>
    <lineage>
        <taxon>Eukaryota</taxon>
        <taxon>Metazoa</taxon>
        <taxon>Chordata</taxon>
        <taxon>Craniata</taxon>
        <taxon>Vertebrata</taxon>
        <taxon>Euteleostomi</taxon>
        <taxon>Actinopterygii</taxon>
        <taxon>Neopterygii</taxon>
        <taxon>Teleostei</taxon>
        <taxon>Neoteleostei</taxon>
        <taxon>Acanthomorphata</taxon>
        <taxon>Ovalentaria</taxon>
        <taxon>Atherinomorphae</taxon>
        <taxon>Cyprinodontiformes</taxon>
        <taxon>Poeciliidae</taxon>
        <taxon>Poeciliinae</taxon>
        <taxon>Gambusia</taxon>
    </lineage>
</organism>
<evidence type="ECO:0000256" key="5">
    <source>
        <dbReference type="SAM" id="SignalP"/>
    </source>
</evidence>
<dbReference type="PANTHER" id="PTHR10570">
    <property type="entry name" value="T-CELL SURFACE GLYCOPROTEIN CD3 GAMMA CHAIN / DELTA CHAIN"/>
    <property type="match status" value="1"/>
</dbReference>
<dbReference type="Proteomes" id="UP000250572">
    <property type="component" value="Unassembled WGS sequence"/>
</dbReference>
<dbReference type="GO" id="GO:0042105">
    <property type="term" value="C:alpha-beta T cell receptor complex"/>
    <property type="evidence" value="ECO:0007669"/>
    <property type="project" value="TreeGrafter"/>
</dbReference>
<name>A0A315VC56_GAMAF</name>
<evidence type="ECO:0000313" key="6">
    <source>
        <dbReference type="EMBL" id="PWA20324.1"/>
    </source>
</evidence>
<keyword evidence="4" id="KW-0812">Transmembrane</keyword>
<protein>
    <recommendedName>
        <fullName evidence="8">CD3 gamma/delta subunit Ig-like domain-containing protein</fullName>
    </recommendedName>
</protein>
<evidence type="ECO:0000256" key="3">
    <source>
        <dbReference type="ARBA" id="ARBA00022729"/>
    </source>
</evidence>
<keyword evidence="3 5" id="KW-0732">Signal</keyword>
<feature type="transmembrane region" description="Helical" evidence="4">
    <location>
        <begin position="99"/>
        <end position="120"/>
    </location>
</feature>
<dbReference type="GO" id="GO:0009897">
    <property type="term" value="C:external side of plasma membrane"/>
    <property type="evidence" value="ECO:0007669"/>
    <property type="project" value="TreeGrafter"/>
</dbReference>
<reference evidence="6 7" key="1">
    <citation type="journal article" date="2018" name="G3 (Bethesda)">
        <title>A High-Quality Reference Genome for the Invasive Mosquitofish Gambusia affinis Using a Chicago Library.</title>
        <authorList>
            <person name="Hoffberg S.L."/>
            <person name="Troendle N.J."/>
            <person name="Glenn T.C."/>
            <person name="Mahmud O."/>
            <person name="Louha S."/>
            <person name="Chalopin D."/>
            <person name="Bennetzen J.L."/>
            <person name="Mauricio R."/>
        </authorList>
    </citation>
    <scope>NUCLEOTIDE SEQUENCE [LARGE SCALE GENOMIC DNA]</scope>
    <source>
        <strain evidence="6">NE01/NJP1002.9</strain>
        <tissue evidence="6">Muscle</tissue>
    </source>
</reference>
<dbReference type="STRING" id="33528.ENSGAFP00000020581"/>
<evidence type="ECO:0008006" key="8">
    <source>
        <dbReference type="Google" id="ProtNLM"/>
    </source>
</evidence>